<organism evidence="1 2">
    <name type="scientific">Pseudomonas saxonica</name>
    <dbReference type="NCBI Taxonomy" id="2600598"/>
    <lineage>
        <taxon>Bacteria</taxon>
        <taxon>Pseudomonadati</taxon>
        <taxon>Pseudomonadota</taxon>
        <taxon>Gammaproteobacteria</taxon>
        <taxon>Pseudomonadales</taxon>
        <taxon>Pseudomonadaceae</taxon>
        <taxon>Pseudomonas</taxon>
    </lineage>
</organism>
<evidence type="ECO:0000313" key="2">
    <source>
        <dbReference type="Proteomes" id="UP000317901"/>
    </source>
</evidence>
<dbReference type="RefSeq" id="WP_146426350.1">
    <property type="nucleotide sequence ID" value="NZ_VFIP01000021.1"/>
</dbReference>
<proteinExistence type="predicted"/>
<dbReference type="AlphaFoldDB" id="A0A5C5PWS1"/>
<evidence type="ECO:0000313" key="1">
    <source>
        <dbReference type="EMBL" id="TWR93488.1"/>
    </source>
</evidence>
<dbReference type="Proteomes" id="UP000317901">
    <property type="component" value="Unassembled WGS sequence"/>
</dbReference>
<comment type="caution">
    <text evidence="1">The sequence shown here is derived from an EMBL/GenBank/DDBJ whole genome shotgun (WGS) entry which is preliminary data.</text>
</comment>
<protein>
    <submittedName>
        <fullName evidence="1">Uncharacterized protein</fullName>
    </submittedName>
</protein>
<gene>
    <name evidence="1" type="ORF">FJD37_12590</name>
</gene>
<sequence>MIFSLSLFGYIAGVWFLPSIASDFATTTTTTTTTMLLLACLRSTTELHSETVFHKAASPDWLFLADCLLPVVNDCNRPIRVR</sequence>
<accession>A0A5C5PWS1</accession>
<reference evidence="1 2" key="1">
    <citation type="submission" date="2019-06" db="EMBL/GenBank/DDBJ databases">
        <title>Pseudomonas bimorpha sp. nov. isolated from bovine raw milk and skim milk concentrate.</title>
        <authorList>
            <person name="Hofmann K."/>
            <person name="Huptas C."/>
            <person name="Doll E."/>
            <person name="Scherer S."/>
            <person name="Wenning M."/>
        </authorList>
    </citation>
    <scope>NUCLEOTIDE SEQUENCE [LARGE SCALE GENOMIC DNA]</scope>
    <source>
        <strain evidence="1 2">DSM 108990</strain>
    </source>
</reference>
<dbReference type="EMBL" id="VFIP01000021">
    <property type="protein sequence ID" value="TWR93488.1"/>
    <property type="molecule type" value="Genomic_DNA"/>
</dbReference>
<name>A0A5C5PWS1_9PSED</name>